<feature type="signal peptide" evidence="1">
    <location>
        <begin position="1"/>
        <end position="31"/>
    </location>
</feature>
<evidence type="ECO:0000313" key="2">
    <source>
        <dbReference type="EMBL" id="SHF27471.1"/>
    </source>
</evidence>
<reference evidence="3" key="1">
    <citation type="submission" date="2016-11" db="EMBL/GenBank/DDBJ databases">
        <authorList>
            <person name="Varghese N."/>
            <person name="Submissions S."/>
        </authorList>
    </citation>
    <scope>NUCLEOTIDE SEQUENCE [LARGE SCALE GENOMIC DNA]</scope>
    <source>
        <strain evidence="3">DSM 16990</strain>
    </source>
</reference>
<dbReference type="PROSITE" id="PS51257">
    <property type="entry name" value="PROKAR_LIPOPROTEIN"/>
    <property type="match status" value="1"/>
</dbReference>
<accession>A0A1M5AAY9</accession>
<evidence type="ECO:0008006" key="4">
    <source>
        <dbReference type="Google" id="ProtNLM"/>
    </source>
</evidence>
<dbReference type="RefSeq" id="WP_143166762.1">
    <property type="nucleotide sequence ID" value="NZ_FQUQ01000002.1"/>
</dbReference>
<dbReference type="Proteomes" id="UP000184287">
    <property type="component" value="Unassembled WGS sequence"/>
</dbReference>
<protein>
    <recommendedName>
        <fullName evidence="4">Lipoprotein</fullName>
    </recommendedName>
</protein>
<evidence type="ECO:0000313" key="3">
    <source>
        <dbReference type="Proteomes" id="UP000184287"/>
    </source>
</evidence>
<feature type="chain" id="PRO_5012273948" description="Lipoprotein" evidence="1">
    <location>
        <begin position="32"/>
        <end position="182"/>
    </location>
</feature>
<gene>
    <name evidence="2" type="ORF">SAMN04488522_102668</name>
</gene>
<keyword evidence="3" id="KW-1185">Reference proteome</keyword>
<dbReference type="AlphaFoldDB" id="A0A1M5AAY9"/>
<proteinExistence type="predicted"/>
<keyword evidence="1" id="KW-0732">Signal</keyword>
<name>A0A1M5AAY9_9SPHI</name>
<sequence>MIRIFKKAHAHLLLSMLFTGLLFLTSCTESADRFFGIAVLNTNSLREFGMPVFAKRLDDETKEFPNVPSSKKKGDEAQKRIANSILYIEKSLKEIKELSESGDKKEIKQLSLELYELVLPVYKNEYMAYAKLCDTKAPQEQKDLIIKAIDEKYNDAFEKKYALLLEKGKAFAIANNLNVKWD</sequence>
<dbReference type="EMBL" id="FQUQ01000002">
    <property type="protein sequence ID" value="SHF27471.1"/>
    <property type="molecule type" value="Genomic_DNA"/>
</dbReference>
<organism evidence="2 3">
    <name type="scientific">Pedobacter caeni</name>
    <dbReference type="NCBI Taxonomy" id="288992"/>
    <lineage>
        <taxon>Bacteria</taxon>
        <taxon>Pseudomonadati</taxon>
        <taxon>Bacteroidota</taxon>
        <taxon>Sphingobacteriia</taxon>
        <taxon>Sphingobacteriales</taxon>
        <taxon>Sphingobacteriaceae</taxon>
        <taxon>Pedobacter</taxon>
    </lineage>
</organism>
<dbReference type="OrthoDB" id="1191109at2"/>
<evidence type="ECO:0000256" key="1">
    <source>
        <dbReference type="SAM" id="SignalP"/>
    </source>
</evidence>